<comment type="subcellular location">
    <subcellularLocation>
        <location evidence="10">Cytoplasm</location>
    </subcellularLocation>
</comment>
<evidence type="ECO:0000256" key="7">
    <source>
        <dbReference type="ARBA" id="ARBA00023004"/>
    </source>
</evidence>
<name>D5ECM8_AMICL</name>
<feature type="binding site" evidence="10">
    <location>
        <begin position="71"/>
        <end position="72"/>
    </location>
    <ligand>
        <name>pyridoxal 5'-phosphate</name>
        <dbReference type="ChEBI" id="CHEBI:597326"/>
    </ligand>
</feature>
<dbReference type="InterPro" id="IPR017772">
    <property type="entry name" value="Cys_deSase_NifS_bac/arc"/>
</dbReference>
<dbReference type="GO" id="GO:0031071">
    <property type="term" value="F:cysteine desulfurase activity"/>
    <property type="evidence" value="ECO:0007669"/>
    <property type="project" value="UniProtKB-UniRule"/>
</dbReference>
<dbReference type="NCBIfam" id="TIGR03402">
    <property type="entry name" value="FeS_nifS"/>
    <property type="match status" value="1"/>
</dbReference>
<dbReference type="InterPro" id="IPR020578">
    <property type="entry name" value="Aminotrans_V_PyrdxlP_BS"/>
</dbReference>
<dbReference type="SUPFAM" id="SSF53383">
    <property type="entry name" value="PLP-dependent transferases"/>
    <property type="match status" value="1"/>
</dbReference>
<dbReference type="PANTHER" id="PTHR11601">
    <property type="entry name" value="CYSTEINE DESULFURYLASE FAMILY MEMBER"/>
    <property type="match status" value="1"/>
</dbReference>
<dbReference type="GO" id="GO:0046872">
    <property type="term" value="F:metal ion binding"/>
    <property type="evidence" value="ECO:0007669"/>
    <property type="project" value="UniProtKB-KW"/>
</dbReference>
<dbReference type="Proteomes" id="UP000002366">
    <property type="component" value="Chromosome"/>
</dbReference>
<keyword evidence="14" id="KW-1185">Reference proteome</keyword>
<dbReference type="InterPro" id="IPR010240">
    <property type="entry name" value="Cys_deSase_IscS"/>
</dbReference>
<evidence type="ECO:0000256" key="1">
    <source>
        <dbReference type="ARBA" id="ARBA00001933"/>
    </source>
</evidence>
<comment type="pathway">
    <text evidence="10">Cofactor biosynthesis; iron-sulfur cluster biosynthesis.</text>
</comment>
<evidence type="ECO:0000313" key="13">
    <source>
        <dbReference type="EMBL" id="ADE56310.1"/>
    </source>
</evidence>
<dbReference type="Pfam" id="PF00266">
    <property type="entry name" value="Aminotran_5"/>
    <property type="match status" value="1"/>
</dbReference>
<dbReference type="InterPro" id="IPR015422">
    <property type="entry name" value="PyrdxlP-dep_Trfase_small"/>
</dbReference>
<dbReference type="HAMAP" id="MF_00331">
    <property type="entry name" value="Cys_desulf_IscS"/>
    <property type="match status" value="1"/>
</dbReference>
<sequence length="400" mass="43462">MRQVYMDHAATTPVASEVLKEMMPYFTESFGNPSSLYTLGQQNKEVVRAAREKVAEVLNASPDEIYFTSGGTESDNWALKGVAFTYRNKGNHIITTKIEHHAVLHSAEYLAGLGYDITYLGVDEEGRVSVDDVRKAITEKTVLVSVMFANNEIGTIQPIAEIGRLCREKGVLFHTDAVQAVAHIPIDVKAMDIDLLSLSAHKFYGPKGTGVMYIRKGVKLDNFIHGGGQEKGRRATTENVAGIVGLGIAIERAAGKISSEKSRLTALRDGLIEEIMARIPYAKLNGAAGDGRLPNNVNVSLIGVEGETLLMDLDMFDIAASTGSACSSGSLDPSHVLMAIGLTHEQAHGSLRLTLGESTTEEDVAYVVEKLAGIVERRRNMSPLWEDFLKAEERSEKNAL</sequence>
<dbReference type="KEGG" id="aco:Amico_0163"/>
<evidence type="ECO:0000256" key="10">
    <source>
        <dbReference type="HAMAP-Rule" id="MF_00331"/>
    </source>
</evidence>
<protein>
    <recommendedName>
        <fullName evidence="10">Cysteine desulfurase IscS</fullName>
        <ecNumber evidence="10">2.8.1.7</ecNumber>
    </recommendedName>
</protein>
<accession>D5ECM8</accession>
<dbReference type="PANTHER" id="PTHR11601:SF34">
    <property type="entry name" value="CYSTEINE DESULFURASE"/>
    <property type="match status" value="1"/>
</dbReference>
<evidence type="ECO:0000256" key="11">
    <source>
        <dbReference type="RuleBase" id="RU004504"/>
    </source>
</evidence>
<dbReference type="Gene3D" id="3.40.640.10">
    <property type="entry name" value="Type I PLP-dependent aspartate aminotransferase-like (Major domain)"/>
    <property type="match status" value="1"/>
</dbReference>
<evidence type="ECO:0000256" key="2">
    <source>
        <dbReference type="ARBA" id="ARBA00006490"/>
    </source>
</evidence>
<dbReference type="EC" id="2.8.1.7" evidence="10"/>
<evidence type="ECO:0000256" key="3">
    <source>
        <dbReference type="ARBA" id="ARBA00022490"/>
    </source>
</evidence>
<feature type="domain" description="Aminotransferase class V" evidence="12">
    <location>
        <begin position="4"/>
        <end position="366"/>
    </location>
</feature>
<reference evidence="13 14" key="1">
    <citation type="journal article" date="2010" name="Stand. Genomic Sci.">
        <title>Complete genome sequence of Aminobacterium colombiense type strain (ALA-1).</title>
        <authorList>
            <person name="Chertkov O."/>
            <person name="Sikorski J."/>
            <person name="Brambilla E."/>
            <person name="Lapidus A."/>
            <person name="Copeland A."/>
            <person name="Glavina Del Rio T."/>
            <person name="Nolan M."/>
            <person name="Lucas S."/>
            <person name="Tice H."/>
            <person name="Cheng J.F."/>
            <person name="Han C."/>
            <person name="Detter J.C."/>
            <person name="Bruce D."/>
            <person name="Tapia R."/>
            <person name="Goodwin L."/>
            <person name="Pitluck S."/>
            <person name="Liolios K."/>
            <person name="Ivanova N."/>
            <person name="Mavromatis K."/>
            <person name="Ovchinnikova G."/>
            <person name="Pati A."/>
            <person name="Chen A."/>
            <person name="Palaniappan K."/>
            <person name="Land M."/>
            <person name="Hauser L."/>
            <person name="Chang Y.J."/>
            <person name="Jeffries C.D."/>
            <person name="Spring S."/>
            <person name="Rohde M."/>
            <person name="Goker M."/>
            <person name="Bristow J."/>
            <person name="Eisen J.A."/>
            <person name="Markowitz V."/>
            <person name="Hugenholtz P."/>
            <person name="Kyrpides N.C."/>
            <person name="Klenk H.P."/>
        </authorList>
    </citation>
    <scope>NUCLEOTIDE SEQUENCE [LARGE SCALE GENOMIC DNA]</scope>
    <source>
        <strain evidence="14">DSM 12261 / ALA-1</strain>
    </source>
</reference>
<feature type="binding site" description="via persulfide group" evidence="10">
    <location>
        <position position="326"/>
    </location>
    <ligand>
        <name>[2Fe-2S] cluster</name>
        <dbReference type="ChEBI" id="CHEBI:190135"/>
        <note>ligand shared with IscU</note>
    </ligand>
</feature>
<dbReference type="GO" id="GO:0051537">
    <property type="term" value="F:2 iron, 2 sulfur cluster binding"/>
    <property type="evidence" value="ECO:0007669"/>
    <property type="project" value="UniProtKB-UniRule"/>
</dbReference>
<comment type="function">
    <text evidence="10">Master enzyme that delivers sulfur to a number of partners involved in Fe-S cluster assembly, tRNA modification or cofactor biosynthesis. Catalyzes the removal of elemental sulfur atoms from cysteine to produce alanine. Functions as a sulfur delivery protein for Fe-S cluster synthesis onto IscU, an Fe-S scaffold assembly protein, as well as other S acceptor proteins.</text>
</comment>
<evidence type="ECO:0000313" key="14">
    <source>
        <dbReference type="Proteomes" id="UP000002366"/>
    </source>
</evidence>
<comment type="catalytic activity">
    <reaction evidence="9 10">
        <text>(sulfur carrier)-H + L-cysteine = (sulfur carrier)-SH + L-alanine</text>
        <dbReference type="Rhea" id="RHEA:43892"/>
        <dbReference type="Rhea" id="RHEA-COMP:14737"/>
        <dbReference type="Rhea" id="RHEA-COMP:14739"/>
        <dbReference type="ChEBI" id="CHEBI:29917"/>
        <dbReference type="ChEBI" id="CHEBI:35235"/>
        <dbReference type="ChEBI" id="CHEBI:57972"/>
        <dbReference type="ChEBI" id="CHEBI:64428"/>
        <dbReference type="EC" id="2.8.1.7"/>
    </reaction>
</comment>
<feature type="active site" description="Cysteine persulfide intermediate" evidence="10">
    <location>
        <position position="326"/>
    </location>
</feature>
<keyword evidence="5 10" id="KW-0479">Metal-binding</keyword>
<dbReference type="HOGENOM" id="CLU_003433_0_0_0"/>
<evidence type="ECO:0000259" key="12">
    <source>
        <dbReference type="Pfam" id="PF00266"/>
    </source>
</evidence>
<dbReference type="NCBIfam" id="NF002806">
    <property type="entry name" value="PRK02948.1"/>
    <property type="match status" value="1"/>
</dbReference>
<dbReference type="eggNOG" id="COG1104">
    <property type="taxonomic scope" value="Bacteria"/>
</dbReference>
<keyword evidence="6 10" id="KW-0663">Pyridoxal phosphate</keyword>
<dbReference type="Gene3D" id="1.10.260.50">
    <property type="match status" value="1"/>
</dbReference>
<organism evidence="13 14">
    <name type="scientific">Aminobacterium colombiense (strain DSM 12261 / ALA-1)</name>
    <dbReference type="NCBI Taxonomy" id="572547"/>
    <lineage>
        <taxon>Bacteria</taxon>
        <taxon>Thermotogati</taxon>
        <taxon>Synergistota</taxon>
        <taxon>Synergistia</taxon>
        <taxon>Synergistales</taxon>
        <taxon>Aminobacteriaceae</taxon>
        <taxon>Aminobacterium</taxon>
    </lineage>
</organism>
<proteinExistence type="inferred from homology"/>
<dbReference type="InterPro" id="IPR000192">
    <property type="entry name" value="Aminotrans_V_dom"/>
</dbReference>
<dbReference type="RefSeq" id="WP_013047576.1">
    <property type="nucleotide sequence ID" value="NC_014011.1"/>
</dbReference>
<dbReference type="OrthoDB" id="9808002at2"/>
<dbReference type="GO" id="GO:0006520">
    <property type="term" value="P:amino acid metabolic process"/>
    <property type="evidence" value="ECO:0007669"/>
    <property type="project" value="InterPro"/>
</dbReference>
<dbReference type="GO" id="GO:1990221">
    <property type="term" value="C:L-cysteine desulfurase complex"/>
    <property type="evidence" value="ECO:0007669"/>
    <property type="project" value="UniProtKB-ARBA"/>
</dbReference>
<evidence type="ECO:0000256" key="9">
    <source>
        <dbReference type="ARBA" id="ARBA00050776"/>
    </source>
</evidence>
<keyword evidence="4 10" id="KW-0808">Transferase</keyword>
<dbReference type="InterPro" id="IPR015421">
    <property type="entry name" value="PyrdxlP-dep_Trfase_major"/>
</dbReference>
<feature type="binding site" evidence="10">
    <location>
        <position position="237"/>
    </location>
    <ligand>
        <name>pyridoxal 5'-phosphate</name>
        <dbReference type="ChEBI" id="CHEBI:597326"/>
    </ligand>
</feature>
<feature type="binding site" evidence="10">
    <location>
        <position position="151"/>
    </location>
    <ligand>
        <name>pyridoxal 5'-phosphate</name>
        <dbReference type="ChEBI" id="CHEBI:597326"/>
    </ligand>
</feature>
<comment type="similarity">
    <text evidence="2 10">Belongs to the class-V pyridoxal-phosphate-dependent aminotransferase family. NifS/IscS subfamily.</text>
</comment>
<evidence type="ECO:0000256" key="4">
    <source>
        <dbReference type="ARBA" id="ARBA00022679"/>
    </source>
</evidence>
<feature type="binding site" evidence="10">
    <location>
        <position position="179"/>
    </location>
    <ligand>
        <name>pyridoxal 5'-phosphate</name>
        <dbReference type="ChEBI" id="CHEBI:597326"/>
    </ligand>
</feature>
<dbReference type="STRING" id="572547.Amico_0163"/>
<comment type="cofactor">
    <cofactor evidence="1 10 11">
        <name>pyridoxal 5'-phosphate</name>
        <dbReference type="ChEBI" id="CHEBI:597326"/>
    </cofactor>
</comment>
<dbReference type="PIRSF" id="PIRSF005572">
    <property type="entry name" value="NifS"/>
    <property type="match status" value="1"/>
</dbReference>
<dbReference type="FunFam" id="3.40.640.10:FF:000084">
    <property type="entry name" value="IscS-like cysteine desulfurase"/>
    <property type="match status" value="1"/>
</dbReference>
<evidence type="ECO:0000256" key="6">
    <source>
        <dbReference type="ARBA" id="ARBA00022898"/>
    </source>
</evidence>
<dbReference type="Gene3D" id="3.90.1150.10">
    <property type="entry name" value="Aspartate Aminotransferase, domain 1"/>
    <property type="match status" value="1"/>
</dbReference>
<keyword evidence="7 10" id="KW-0408">Iron</keyword>
<dbReference type="GO" id="GO:0044571">
    <property type="term" value="P:[2Fe-2S] cluster assembly"/>
    <property type="evidence" value="ECO:0007669"/>
    <property type="project" value="UniProtKB-UniRule"/>
</dbReference>
<dbReference type="EMBL" id="CP001997">
    <property type="protein sequence ID" value="ADE56310.1"/>
    <property type="molecule type" value="Genomic_DNA"/>
</dbReference>
<keyword evidence="3 10" id="KW-0963">Cytoplasm</keyword>
<feature type="modified residue" description="N6-(pyridoxal phosphate)lysine" evidence="10">
    <location>
        <position position="202"/>
    </location>
</feature>
<dbReference type="PROSITE" id="PS00595">
    <property type="entry name" value="AA_TRANSFER_CLASS_5"/>
    <property type="match status" value="1"/>
</dbReference>
<gene>
    <name evidence="10" type="primary">iscS</name>
    <name evidence="13" type="ordered locus">Amico_0163</name>
</gene>
<dbReference type="InterPro" id="IPR016454">
    <property type="entry name" value="Cysteine_dSase"/>
</dbReference>
<dbReference type="UniPathway" id="UPA00266"/>
<dbReference type="AlphaFoldDB" id="D5ECM8"/>
<evidence type="ECO:0000256" key="8">
    <source>
        <dbReference type="ARBA" id="ARBA00023014"/>
    </source>
</evidence>
<feature type="binding site" evidence="10">
    <location>
        <begin position="199"/>
        <end position="201"/>
    </location>
    <ligand>
        <name>pyridoxal 5'-phosphate</name>
        <dbReference type="ChEBI" id="CHEBI:597326"/>
    </ligand>
</feature>
<dbReference type="InterPro" id="IPR015424">
    <property type="entry name" value="PyrdxlP-dep_Trfase"/>
</dbReference>
<keyword evidence="10" id="KW-0001">2Fe-2S</keyword>
<comment type="subunit">
    <text evidence="10">Homodimer. Forms a heterotetramer with IscU, interacts with other sulfur acceptors.</text>
</comment>
<dbReference type="GO" id="GO:0030170">
    <property type="term" value="F:pyridoxal phosphate binding"/>
    <property type="evidence" value="ECO:0007669"/>
    <property type="project" value="UniProtKB-UniRule"/>
</dbReference>
<keyword evidence="8 10" id="KW-0411">Iron-sulfur</keyword>
<evidence type="ECO:0000256" key="5">
    <source>
        <dbReference type="ARBA" id="ARBA00022723"/>
    </source>
</evidence>